<dbReference type="RefSeq" id="WP_061610083.1">
    <property type="nucleotide sequence ID" value="NZ_JEMA01000683.1"/>
</dbReference>
<dbReference type="Proteomes" id="UP000075260">
    <property type="component" value="Unassembled WGS sequence"/>
</dbReference>
<dbReference type="InterPro" id="IPR029063">
    <property type="entry name" value="SAM-dependent_MTases_sf"/>
</dbReference>
<dbReference type="OrthoDB" id="5504467at2"/>
<comment type="caution">
    <text evidence="1">The sequence shown here is derived from an EMBL/GenBank/DDBJ whole genome shotgun (WGS) entry which is preliminary data.</text>
</comment>
<reference evidence="1 2" key="1">
    <citation type="submission" date="2014-02" db="EMBL/GenBank/DDBJ databases">
        <title>The small core and large imbalanced accessory genome model reveals a collaborative survival strategy of Sorangium cellulosum strains in nature.</title>
        <authorList>
            <person name="Han K."/>
            <person name="Peng R."/>
            <person name="Blom J."/>
            <person name="Li Y.-Z."/>
        </authorList>
    </citation>
    <scope>NUCLEOTIDE SEQUENCE [LARGE SCALE GENOMIC DNA]</scope>
    <source>
        <strain evidence="1 2">So0008-312</strain>
    </source>
</reference>
<dbReference type="CDD" id="cd02440">
    <property type="entry name" value="AdoMet_MTases"/>
    <property type="match status" value="1"/>
</dbReference>
<evidence type="ECO:0000313" key="1">
    <source>
        <dbReference type="EMBL" id="KYF67115.1"/>
    </source>
</evidence>
<dbReference type="EMBL" id="JEMA01000683">
    <property type="protein sequence ID" value="KYF67115.1"/>
    <property type="molecule type" value="Genomic_DNA"/>
</dbReference>
<dbReference type="Gene3D" id="3.40.50.150">
    <property type="entry name" value="Vaccinia Virus protein VP39"/>
    <property type="match status" value="1"/>
</dbReference>
<sequence length="205" mass="23298">MISDAYFGRFETVKYRKAGALKRKLIQRFASAIHDLFIEANPVERVLEVGVGEGFLSGYLSEKFPEKQFTGVDLSPADIERLQRLFPRIQARVGSAYDLGDLCETSPGFDLVICAEVLEHLDTPDRALAEIQRLSPRRVILSVPHEPFFKLSNLLAGNNVLRLGNDSDHVNHWNPTSFRRLIEPRFDVLRMTTSYPWILCLAAPR</sequence>
<dbReference type="Pfam" id="PF13489">
    <property type="entry name" value="Methyltransf_23"/>
    <property type="match status" value="1"/>
</dbReference>
<accession>A0A150QGH7</accession>
<dbReference type="SUPFAM" id="SSF53335">
    <property type="entry name" value="S-adenosyl-L-methionine-dependent methyltransferases"/>
    <property type="match status" value="1"/>
</dbReference>
<evidence type="ECO:0000313" key="2">
    <source>
        <dbReference type="Proteomes" id="UP000075260"/>
    </source>
</evidence>
<dbReference type="AlphaFoldDB" id="A0A150QGH7"/>
<proteinExistence type="predicted"/>
<organism evidence="1 2">
    <name type="scientific">Sorangium cellulosum</name>
    <name type="common">Polyangium cellulosum</name>
    <dbReference type="NCBI Taxonomy" id="56"/>
    <lineage>
        <taxon>Bacteria</taxon>
        <taxon>Pseudomonadati</taxon>
        <taxon>Myxococcota</taxon>
        <taxon>Polyangia</taxon>
        <taxon>Polyangiales</taxon>
        <taxon>Polyangiaceae</taxon>
        <taxon>Sorangium</taxon>
    </lineage>
</organism>
<evidence type="ECO:0008006" key="3">
    <source>
        <dbReference type="Google" id="ProtNLM"/>
    </source>
</evidence>
<gene>
    <name evidence="1" type="ORF">BE15_08525</name>
</gene>
<name>A0A150QGH7_SORCE</name>
<protein>
    <recommendedName>
        <fullName evidence="3">Methyltransferase type 11 domain-containing protein</fullName>
    </recommendedName>
</protein>